<evidence type="ECO:0000256" key="1">
    <source>
        <dbReference type="ARBA" id="ARBA00008324"/>
    </source>
</evidence>
<evidence type="ECO:0000259" key="3">
    <source>
        <dbReference type="Pfam" id="PF03061"/>
    </source>
</evidence>
<evidence type="ECO:0000256" key="2">
    <source>
        <dbReference type="ARBA" id="ARBA00022801"/>
    </source>
</evidence>
<dbReference type="Proteomes" id="UP000827721">
    <property type="component" value="Unassembled WGS sequence"/>
</dbReference>
<dbReference type="EMBL" id="JAFEMO010000001">
    <property type="protein sequence ID" value="KAH7577485.1"/>
    <property type="molecule type" value="Genomic_DNA"/>
</dbReference>
<accession>A0ABQ8ILF6</accession>
<sequence length="252" mass="27558">MEEESRVQTSVRWLQGLAEGVLGGEFEALMLAGLEVVEARESFIRYSDSYVCGFCNARTKDESGNWQVGAMATLIDDVGAAAIYSLVGYVKLSVDFNISFYSTAKIQEEIEIEAKVIGDRGKLTSVQVEKSVKWLQDLSEGAISHDLEVTPSKLVKATSADKDGNWQVGAMATLVDAVGAATVYSFAGRVKATADFNISFYSTAMIQEEVEIEAMVVGDRRKLTGVKVMVRRKDNGQLLARGKQWMAQVSML</sequence>
<evidence type="ECO:0000313" key="5">
    <source>
        <dbReference type="Proteomes" id="UP000827721"/>
    </source>
</evidence>
<evidence type="ECO:0000313" key="4">
    <source>
        <dbReference type="EMBL" id="KAH7577485.1"/>
    </source>
</evidence>
<dbReference type="Pfam" id="PF03061">
    <property type="entry name" value="4HBT"/>
    <property type="match status" value="2"/>
</dbReference>
<keyword evidence="2" id="KW-0378">Hydrolase</keyword>
<gene>
    <name evidence="4" type="ORF">JRO89_XS01G0257400</name>
</gene>
<dbReference type="InterPro" id="IPR039298">
    <property type="entry name" value="ACOT13"/>
</dbReference>
<dbReference type="InterPro" id="IPR006683">
    <property type="entry name" value="Thioestr_dom"/>
</dbReference>
<comment type="similarity">
    <text evidence="1">Belongs to the thioesterase PaaI family.</text>
</comment>
<dbReference type="Gene3D" id="3.10.129.10">
    <property type="entry name" value="Hotdog Thioesterase"/>
    <property type="match status" value="2"/>
</dbReference>
<reference evidence="4 5" key="1">
    <citation type="submission" date="2021-02" db="EMBL/GenBank/DDBJ databases">
        <title>Plant Genome Project.</title>
        <authorList>
            <person name="Zhang R.-G."/>
        </authorList>
    </citation>
    <scope>NUCLEOTIDE SEQUENCE [LARGE SCALE GENOMIC DNA]</scope>
    <source>
        <tissue evidence="4">Leaves</tissue>
    </source>
</reference>
<organism evidence="4 5">
    <name type="scientific">Xanthoceras sorbifolium</name>
    <dbReference type="NCBI Taxonomy" id="99658"/>
    <lineage>
        <taxon>Eukaryota</taxon>
        <taxon>Viridiplantae</taxon>
        <taxon>Streptophyta</taxon>
        <taxon>Embryophyta</taxon>
        <taxon>Tracheophyta</taxon>
        <taxon>Spermatophyta</taxon>
        <taxon>Magnoliopsida</taxon>
        <taxon>eudicotyledons</taxon>
        <taxon>Gunneridae</taxon>
        <taxon>Pentapetalae</taxon>
        <taxon>rosids</taxon>
        <taxon>malvids</taxon>
        <taxon>Sapindales</taxon>
        <taxon>Sapindaceae</taxon>
        <taxon>Xanthoceroideae</taxon>
        <taxon>Xanthoceras</taxon>
    </lineage>
</organism>
<feature type="domain" description="Thioesterase" evidence="3">
    <location>
        <begin position="69"/>
        <end position="128"/>
    </location>
</feature>
<dbReference type="InterPro" id="IPR029069">
    <property type="entry name" value="HotDog_dom_sf"/>
</dbReference>
<comment type="caution">
    <text evidence="4">The sequence shown here is derived from an EMBL/GenBank/DDBJ whole genome shotgun (WGS) entry which is preliminary data.</text>
</comment>
<name>A0ABQ8ILF6_9ROSI</name>
<keyword evidence="5" id="KW-1185">Reference proteome</keyword>
<dbReference type="SUPFAM" id="SSF54637">
    <property type="entry name" value="Thioesterase/thiol ester dehydrase-isomerase"/>
    <property type="match status" value="2"/>
</dbReference>
<proteinExistence type="inferred from homology"/>
<dbReference type="PANTHER" id="PTHR21660:SF1">
    <property type="entry name" value="ACYL-COENZYME A THIOESTERASE 13"/>
    <property type="match status" value="1"/>
</dbReference>
<feature type="domain" description="Thioesterase" evidence="3">
    <location>
        <begin position="169"/>
        <end position="237"/>
    </location>
</feature>
<protein>
    <recommendedName>
        <fullName evidence="3">Thioesterase domain-containing protein</fullName>
    </recommendedName>
</protein>
<dbReference type="PANTHER" id="PTHR21660">
    <property type="entry name" value="THIOESTERASE SUPERFAMILY MEMBER-RELATED"/>
    <property type="match status" value="1"/>
</dbReference>